<organism evidence="1">
    <name type="scientific">marine sediment metagenome</name>
    <dbReference type="NCBI Taxonomy" id="412755"/>
    <lineage>
        <taxon>unclassified sequences</taxon>
        <taxon>metagenomes</taxon>
        <taxon>ecological metagenomes</taxon>
    </lineage>
</organism>
<proteinExistence type="predicted"/>
<accession>X1Q786</accession>
<name>X1Q786_9ZZZZ</name>
<gene>
    <name evidence="1" type="ORF">S06H3_64976</name>
</gene>
<dbReference type="AlphaFoldDB" id="X1Q786"/>
<sequence length="32" mass="3618">NGLIGKCNANKGKTQQHHCENNDFYESGIHFI</sequence>
<comment type="caution">
    <text evidence="1">The sequence shown here is derived from an EMBL/GenBank/DDBJ whole genome shotgun (WGS) entry which is preliminary data.</text>
</comment>
<evidence type="ECO:0000313" key="1">
    <source>
        <dbReference type="EMBL" id="GAI64372.1"/>
    </source>
</evidence>
<dbReference type="EMBL" id="BARV01043568">
    <property type="protein sequence ID" value="GAI64372.1"/>
    <property type="molecule type" value="Genomic_DNA"/>
</dbReference>
<feature type="non-terminal residue" evidence="1">
    <location>
        <position position="1"/>
    </location>
</feature>
<reference evidence="1" key="1">
    <citation type="journal article" date="2014" name="Front. Microbiol.">
        <title>High frequency of phylogenetically diverse reductive dehalogenase-homologous genes in deep subseafloor sedimentary metagenomes.</title>
        <authorList>
            <person name="Kawai M."/>
            <person name="Futagami T."/>
            <person name="Toyoda A."/>
            <person name="Takaki Y."/>
            <person name="Nishi S."/>
            <person name="Hori S."/>
            <person name="Arai W."/>
            <person name="Tsubouchi T."/>
            <person name="Morono Y."/>
            <person name="Uchiyama I."/>
            <person name="Ito T."/>
            <person name="Fujiyama A."/>
            <person name="Inagaki F."/>
            <person name="Takami H."/>
        </authorList>
    </citation>
    <scope>NUCLEOTIDE SEQUENCE</scope>
    <source>
        <strain evidence="1">Expedition CK06-06</strain>
    </source>
</reference>
<protein>
    <submittedName>
        <fullName evidence="1">Uncharacterized protein</fullName>
    </submittedName>
</protein>